<evidence type="ECO:0000256" key="3">
    <source>
        <dbReference type="ARBA" id="ARBA00022475"/>
    </source>
</evidence>
<comment type="caution">
    <text evidence="12">The sequence shown here is derived from an EMBL/GenBank/DDBJ whole genome shotgun (WGS) entry which is preliminary data.</text>
</comment>
<reference evidence="13" key="1">
    <citation type="journal article" date="2019" name="Gigascience">
        <title>De novo genome assembly of the endangered Acer yangbiense, a plant species with extremely small populations endemic to Yunnan Province, China.</title>
        <authorList>
            <person name="Yang J."/>
            <person name="Wariss H.M."/>
            <person name="Tao L."/>
            <person name="Zhang R."/>
            <person name="Yun Q."/>
            <person name="Hollingsworth P."/>
            <person name="Dao Z."/>
            <person name="Luo G."/>
            <person name="Guo H."/>
            <person name="Ma Y."/>
            <person name="Sun W."/>
        </authorList>
    </citation>
    <scope>NUCLEOTIDE SEQUENCE [LARGE SCALE GENOMIC DNA]</scope>
    <source>
        <strain evidence="13">cv. br00</strain>
    </source>
</reference>
<keyword evidence="10" id="KW-0812">Transmembrane</keyword>
<dbReference type="InterPro" id="IPR043325">
    <property type="entry name" value="LTSS"/>
</dbReference>
<dbReference type="FunFam" id="1.10.110.10:FF:000001">
    <property type="entry name" value="Bifunctional inhibitor/lipid-transfer protein/seed storage 2S albumin superfamily protein"/>
    <property type="match status" value="1"/>
</dbReference>
<sequence length="399" mass="42733">MKVRTTGRNQLLLLCFSSEECDPGARGETGLLGDPSTDSGGNFGANKRSSGPAKLLSVAMLMNTAAQRIQITGEFITIIVGGAVAETGREGHQLVTAPGRRTWRGCSGGEELGGGVGHPQNRFLICLILHQVPIKAIFLSPRPIKLLKRNNNQEIFTFHEHFRHLTGDSMARTAMSMGLAMVLVTMLCARAMAQSDCTSVLISLSPCLNYITGNSSTPSSQCCTQLASVVRSSPQCLCQVLNGGGTSLGINVNQTQAIALPGACKVQTPPISSCNGKKELGSLLSLQSQLPLNFPVPLQRPHLQEHQKLQAPLQVQHKMYTEQLKSRTPIDPEKRFSILLFYFATNLLVVTFTGAGTGSKTVPSTQTDGTSGASSIKFSIPLLLLLFSASYVSAFTKIF</sequence>
<dbReference type="GO" id="GO:0005886">
    <property type="term" value="C:plasma membrane"/>
    <property type="evidence" value="ECO:0007669"/>
    <property type="project" value="UniProtKB-SubCell"/>
</dbReference>
<evidence type="ECO:0000256" key="4">
    <source>
        <dbReference type="ARBA" id="ARBA00022622"/>
    </source>
</evidence>
<evidence type="ECO:0000256" key="2">
    <source>
        <dbReference type="ARBA" id="ARBA00009748"/>
    </source>
</evidence>
<dbReference type="GO" id="GO:0098552">
    <property type="term" value="C:side of membrane"/>
    <property type="evidence" value="ECO:0007669"/>
    <property type="project" value="UniProtKB-KW"/>
</dbReference>
<comment type="similarity">
    <text evidence="2">Belongs to the plant LTP family.</text>
</comment>
<dbReference type="InterPro" id="IPR000528">
    <property type="entry name" value="Plant_nsLTP"/>
</dbReference>
<keyword evidence="3" id="KW-1003">Cell membrane</keyword>
<evidence type="ECO:0000256" key="7">
    <source>
        <dbReference type="ARBA" id="ARBA00023180"/>
    </source>
</evidence>
<evidence type="ECO:0000259" key="11">
    <source>
        <dbReference type="SMART" id="SM00499"/>
    </source>
</evidence>
<evidence type="ECO:0000256" key="10">
    <source>
        <dbReference type="SAM" id="Phobius"/>
    </source>
</evidence>
<evidence type="ECO:0000256" key="9">
    <source>
        <dbReference type="SAM" id="MobiDB-lite"/>
    </source>
</evidence>
<keyword evidence="6" id="KW-1015">Disulfide bond</keyword>
<feature type="transmembrane region" description="Helical" evidence="10">
    <location>
        <begin position="336"/>
        <end position="358"/>
    </location>
</feature>
<proteinExistence type="inferred from homology"/>
<dbReference type="InterPro" id="IPR036312">
    <property type="entry name" value="Bifun_inhib/LTP/seed_sf"/>
</dbReference>
<dbReference type="InterPro" id="IPR016140">
    <property type="entry name" value="Bifunc_inhib/LTP/seed_store"/>
</dbReference>
<dbReference type="CDD" id="cd00010">
    <property type="entry name" value="AAI_LTSS"/>
    <property type="match status" value="1"/>
</dbReference>
<feature type="region of interest" description="Disordered" evidence="9">
    <location>
        <begin position="26"/>
        <end position="46"/>
    </location>
</feature>
<dbReference type="Gene3D" id="1.10.110.10">
    <property type="entry name" value="Plant lipid-transfer and hydrophobic proteins"/>
    <property type="match status" value="1"/>
</dbReference>
<evidence type="ECO:0000256" key="8">
    <source>
        <dbReference type="ARBA" id="ARBA00023288"/>
    </source>
</evidence>
<dbReference type="PRINTS" id="PR00382">
    <property type="entry name" value="LIPIDTRNSFER"/>
</dbReference>
<keyword evidence="13" id="KW-1185">Reference proteome</keyword>
<comment type="subcellular location">
    <subcellularLocation>
        <location evidence="1">Cell membrane</location>
        <topology evidence="1">Lipid-anchor</topology>
        <topology evidence="1">GPI-anchor</topology>
    </subcellularLocation>
</comment>
<dbReference type="SUPFAM" id="SSF47699">
    <property type="entry name" value="Bifunctional inhibitor/lipid-transfer protein/seed storage 2S albumin"/>
    <property type="match status" value="1"/>
</dbReference>
<keyword evidence="8" id="KW-0449">Lipoprotein</keyword>
<evidence type="ECO:0000313" key="12">
    <source>
        <dbReference type="EMBL" id="KAB5545020.1"/>
    </source>
</evidence>
<keyword evidence="7" id="KW-0325">Glycoprotein</keyword>
<dbReference type="Pfam" id="PF14368">
    <property type="entry name" value="LTP_2"/>
    <property type="match status" value="1"/>
</dbReference>
<evidence type="ECO:0000313" key="13">
    <source>
        <dbReference type="Proteomes" id="UP000326939"/>
    </source>
</evidence>
<name>A0A5N5LQT7_9ROSI</name>
<keyword evidence="10" id="KW-0472">Membrane</keyword>
<organism evidence="12 13">
    <name type="scientific">Salix brachista</name>
    <dbReference type="NCBI Taxonomy" id="2182728"/>
    <lineage>
        <taxon>Eukaryota</taxon>
        <taxon>Viridiplantae</taxon>
        <taxon>Streptophyta</taxon>
        <taxon>Embryophyta</taxon>
        <taxon>Tracheophyta</taxon>
        <taxon>Spermatophyta</taxon>
        <taxon>Magnoliopsida</taxon>
        <taxon>eudicotyledons</taxon>
        <taxon>Gunneridae</taxon>
        <taxon>Pentapetalae</taxon>
        <taxon>rosids</taxon>
        <taxon>fabids</taxon>
        <taxon>Malpighiales</taxon>
        <taxon>Salicaceae</taxon>
        <taxon>Saliceae</taxon>
        <taxon>Salix</taxon>
    </lineage>
</organism>
<keyword evidence="4" id="KW-0336">GPI-anchor</keyword>
<feature type="transmembrane region" description="Helical" evidence="10">
    <location>
        <begin position="378"/>
        <end position="396"/>
    </location>
</feature>
<dbReference type="GO" id="GO:0006869">
    <property type="term" value="P:lipid transport"/>
    <property type="evidence" value="ECO:0007669"/>
    <property type="project" value="InterPro"/>
</dbReference>
<evidence type="ECO:0000256" key="6">
    <source>
        <dbReference type="ARBA" id="ARBA00023157"/>
    </source>
</evidence>
<dbReference type="AlphaFoldDB" id="A0A5N5LQT7"/>
<evidence type="ECO:0000256" key="5">
    <source>
        <dbReference type="ARBA" id="ARBA00022729"/>
    </source>
</evidence>
<feature type="domain" description="Bifunctional inhibitor/plant lipid transfer protein/seed storage helical" evidence="11">
    <location>
        <begin position="197"/>
        <end position="274"/>
    </location>
</feature>
<protein>
    <recommendedName>
        <fullName evidence="11">Bifunctional inhibitor/plant lipid transfer protein/seed storage helical domain-containing protein</fullName>
    </recommendedName>
</protein>
<dbReference type="GO" id="GO:0008289">
    <property type="term" value="F:lipid binding"/>
    <property type="evidence" value="ECO:0007669"/>
    <property type="project" value="InterPro"/>
</dbReference>
<dbReference type="PANTHER" id="PTHR33044">
    <property type="entry name" value="BIFUNCTIONAL INHIBITOR/LIPID-TRANSFER PROTEIN/SEED STORAGE 2S ALBUMIN SUPERFAMILY PROTEIN-RELATED"/>
    <property type="match status" value="1"/>
</dbReference>
<evidence type="ECO:0000256" key="1">
    <source>
        <dbReference type="ARBA" id="ARBA00004609"/>
    </source>
</evidence>
<keyword evidence="10" id="KW-1133">Transmembrane helix</keyword>
<dbReference type="EMBL" id="VDCV01000008">
    <property type="protein sequence ID" value="KAB5545020.1"/>
    <property type="molecule type" value="Genomic_DNA"/>
</dbReference>
<keyword evidence="5" id="KW-0732">Signal</keyword>
<dbReference type="SMART" id="SM00499">
    <property type="entry name" value="AAI"/>
    <property type="match status" value="1"/>
</dbReference>
<gene>
    <name evidence="12" type="ORF">DKX38_013132</name>
</gene>
<accession>A0A5N5LQT7</accession>
<dbReference type="Proteomes" id="UP000326939">
    <property type="component" value="Chromosome 8"/>
</dbReference>